<evidence type="ECO:0000313" key="1">
    <source>
        <dbReference type="EMBL" id="CEK72222.1"/>
    </source>
</evidence>
<protein>
    <submittedName>
        <fullName evidence="1">Uncharacterized protein</fullName>
    </submittedName>
</protein>
<proteinExistence type="predicted"/>
<dbReference type="EMBL" id="HACG01025357">
    <property type="protein sequence ID" value="CEK72222.1"/>
    <property type="molecule type" value="Transcribed_RNA"/>
</dbReference>
<accession>A0A0B6ZV34</accession>
<organism evidence="1">
    <name type="scientific">Arion vulgaris</name>
    <dbReference type="NCBI Taxonomy" id="1028688"/>
    <lineage>
        <taxon>Eukaryota</taxon>
        <taxon>Metazoa</taxon>
        <taxon>Spiralia</taxon>
        <taxon>Lophotrochozoa</taxon>
        <taxon>Mollusca</taxon>
        <taxon>Gastropoda</taxon>
        <taxon>Heterobranchia</taxon>
        <taxon>Euthyneura</taxon>
        <taxon>Panpulmonata</taxon>
        <taxon>Eupulmonata</taxon>
        <taxon>Stylommatophora</taxon>
        <taxon>Helicina</taxon>
        <taxon>Arionoidea</taxon>
        <taxon>Arionidae</taxon>
        <taxon>Arion</taxon>
    </lineage>
</organism>
<gene>
    <name evidence="1" type="primary">ORF81519</name>
</gene>
<name>A0A0B6ZV34_9EUPU</name>
<sequence length="90" mass="10275">DKLEPQSQLSPGLTSLDDFYSKETKTLNTNVVSEFLQEITSDSEKFAKLDNRYRPPSKEINILQEAFGEEDKAEKILIGHRFGNVKETNL</sequence>
<reference evidence="1" key="1">
    <citation type="submission" date="2014-12" db="EMBL/GenBank/DDBJ databases">
        <title>Insight into the proteome of Arion vulgaris.</title>
        <authorList>
            <person name="Aradska J."/>
            <person name="Bulat T."/>
            <person name="Smidak R."/>
            <person name="Sarate P."/>
            <person name="Gangsoo J."/>
            <person name="Sialana F."/>
            <person name="Bilban M."/>
            <person name="Lubec G."/>
        </authorList>
    </citation>
    <scope>NUCLEOTIDE SEQUENCE</scope>
    <source>
        <tissue evidence="1">Skin</tissue>
    </source>
</reference>
<feature type="non-terminal residue" evidence="1">
    <location>
        <position position="1"/>
    </location>
</feature>
<feature type="non-terminal residue" evidence="1">
    <location>
        <position position="90"/>
    </location>
</feature>
<dbReference type="AlphaFoldDB" id="A0A0B6ZV34"/>